<sequence>KIHVRSKLHYFSLIKDRLNEARCSLFRTTCFGPWLDISYVENDDAFIEDEEKFSKVSDEDAIRLCLLLSLENSFPWDEHIWRQLYDSIRNVCSKHKLEHLDGLRKNLNHVPSYTLSGFLFAFKMWIIESSYELHRWWTRVREIIPGALSWTRTAECLKWEYFAELFNKTPIELSPTKAERQPRWHTPSNDFLMWYAPKSPPVSIGGVYWKYLNKRSTLRVKQEVLCKVRGEIDVVFRDEANATDPYKVVVLVG</sequence>
<evidence type="ECO:0008006" key="2">
    <source>
        <dbReference type="Google" id="ProtNLM"/>
    </source>
</evidence>
<name>A0A6L2J782_TANCI</name>
<evidence type="ECO:0000313" key="1">
    <source>
        <dbReference type="EMBL" id="GEU32769.1"/>
    </source>
</evidence>
<feature type="non-terminal residue" evidence="1">
    <location>
        <position position="1"/>
    </location>
</feature>
<dbReference type="PANTHER" id="PTHR48449:SF1">
    <property type="entry name" value="DUF1985 DOMAIN-CONTAINING PROTEIN"/>
    <property type="match status" value="1"/>
</dbReference>
<dbReference type="EMBL" id="BKCJ010000389">
    <property type="protein sequence ID" value="GEU32769.1"/>
    <property type="molecule type" value="Genomic_DNA"/>
</dbReference>
<reference evidence="1" key="1">
    <citation type="journal article" date="2019" name="Sci. Rep.">
        <title>Draft genome of Tanacetum cinerariifolium, the natural source of mosquito coil.</title>
        <authorList>
            <person name="Yamashiro T."/>
            <person name="Shiraishi A."/>
            <person name="Satake H."/>
            <person name="Nakayama K."/>
        </authorList>
    </citation>
    <scope>NUCLEOTIDE SEQUENCE</scope>
</reference>
<organism evidence="1">
    <name type="scientific">Tanacetum cinerariifolium</name>
    <name type="common">Dalmatian daisy</name>
    <name type="synonym">Chrysanthemum cinerariifolium</name>
    <dbReference type="NCBI Taxonomy" id="118510"/>
    <lineage>
        <taxon>Eukaryota</taxon>
        <taxon>Viridiplantae</taxon>
        <taxon>Streptophyta</taxon>
        <taxon>Embryophyta</taxon>
        <taxon>Tracheophyta</taxon>
        <taxon>Spermatophyta</taxon>
        <taxon>Magnoliopsida</taxon>
        <taxon>eudicotyledons</taxon>
        <taxon>Gunneridae</taxon>
        <taxon>Pentapetalae</taxon>
        <taxon>asterids</taxon>
        <taxon>campanulids</taxon>
        <taxon>Asterales</taxon>
        <taxon>Asteraceae</taxon>
        <taxon>Asteroideae</taxon>
        <taxon>Anthemideae</taxon>
        <taxon>Anthemidinae</taxon>
        <taxon>Tanacetum</taxon>
    </lineage>
</organism>
<protein>
    <recommendedName>
        <fullName evidence="2">Phospholipase-like protein</fullName>
    </recommendedName>
</protein>
<gene>
    <name evidence="1" type="ORF">Tci_004747</name>
</gene>
<accession>A0A6L2J782</accession>
<proteinExistence type="predicted"/>
<comment type="caution">
    <text evidence="1">The sequence shown here is derived from an EMBL/GenBank/DDBJ whole genome shotgun (WGS) entry which is preliminary data.</text>
</comment>
<dbReference type="AlphaFoldDB" id="A0A6L2J782"/>
<dbReference type="PANTHER" id="PTHR48449">
    <property type="entry name" value="DUF1985 DOMAIN-CONTAINING PROTEIN"/>
    <property type="match status" value="1"/>
</dbReference>